<sequence length="48" mass="5432">MLVPKDSIATFRNTLSSVYCKVPNTENGVKTTWKILSEEDVDFLSKLI</sequence>
<protein>
    <submittedName>
        <fullName evidence="1">Uncharacterized protein</fullName>
    </submittedName>
</protein>
<name>A0A164P6W0_BACCE</name>
<dbReference type="AlphaFoldDB" id="A0A164P6W0"/>
<dbReference type="Proteomes" id="UP000076482">
    <property type="component" value="Unassembled WGS sequence"/>
</dbReference>
<organism evidence="1 2">
    <name type="scientific">Bacillus cereus</name>
    <dbReference type="NCBI Taxonomy" id="1396"/>
    <lineage>
        <taxon>Bacteria</taxon>
        <taxon>Bacillati</taxon>
        <taxon>Bacillota</taxon>
        <taxon>Bacilli</taxon>
        <taxon>Bacillales</taxon>
        <taxon>Bacillaceae</taxon>
        <taxon>Bacillus</taxon>
        <taxon>Bacillus cereus group</taxon>
    </lineage>
</organism>
<accession>A0A164P6W0</accession>
<proteinExistence type="predicted"/>
<dbReference type="EMBL" id="LJKE01000043">
    <property type="protein sequence ID" value="KZD66341.1"/>
    <property type="molecule type" value="Genomic_DNA"/>
</dbReference>
<evidence type="ECO:0000313" key="1">
    <source>
        <dbReference type="EMBL" id="KZD66341.1"/>
    </source>
</evidence>
<reference evidence="1 2" key="1">
    <citation type="submission" date="2015-09" db="EMBL/GenBank/DDBJ databases">
        <title>Bacillus cereus food isolates.</title>
        <authorList>
            <person name="Boekhorst J."/>
        </authorList>
    </citation>
    <scope>NUCLEOTIDE SEQUENCE [LARGE SCALE GENOMIC DNA]</scope>
    <source>
        <strain evidence="1 2">B4088</strain>
    </source>
</reference>
<evidence type="ECO:0000313" key="2">
    <source>
        <dbReference type="Proteomes" id="UP000076482"/>
    </source>
</evidence>
<gene>
    <name evidence="1" type="ORF">B4088_2457</name>
</gene>
<comment type="caution">
    <text evidence="1">The sequence shown here is derived from an EMBL/GenBank/DDBJ whole genome shotgun (WGS) entry which is preliminary data.</text>
</comment>
<dbReference type="PATRIC" id="fig|1396.535.peg.4418"/>